<dbReference type="EMBL" id="CP060634">
    <property type="protein sequence ID" value="QNM05548.1"/>
    <property type="molecule type" value="Genomic_DNA"/>
</dbReference>
<evidence type="ECO:0000256" key="15">
    <source>
        <dbReference type="RuleBase" id="RU364006"/>
    </source>
</evidence>
<evidence type="ECO:0000256" key="1">
    <source>
        <dbReference type="ARBA" id="ARBA00001947"/>
    </source>
</evidence>
<evidence type="ECO:0000256" key="8">
    <source>
        <dbReference type="ARBA" id="ARBA00022833"/>
    </source>
</evidence>
<comment type="cofactor">
    <cofactor evidence="1 14 15">
        <name>Zn(2+)</name>
        <dbReference type="ChEBI" id="CHEBI:29105"/>
    </cofactor>
</comment>
<evidence type="ECO:0000259" key="16">
    <source>
        <dbReference type="PROSITE" id="PS51747"/>
    </source>
</evidence>
<feature type="binding site" evidence="14">
    <location>
        <position position="98"/>
    </location>
    <ligand>
        <name>Zn(2+)</name>
        <dbReference type="ChEBI" id="CHEBI:29105"/>
        <note>catalytic</note>
    </ligand>
</feature>
<accession>A0A7G9G416</accession>
<keyword evidence="6 14" id="KW-0479">Metal-binding</keyword>
<dbReference type="NCBIfam" id="NF004064">
    <property type="entry name" value="PRK05578.1"/>
    <property type="match status" value="1"/>
</dbReference>
<gene>
    <name evidence="17" type="primary">cdd</name>
    <name evidence="17" type="ORF">H9Q78_14150</name>
</gene>
<dbReference type="Proteomes" id="UP000515823">
    <property type="component" value="Chromosome"/>
</dbReference>
<evidence type="ECO:0000256" key="2">
    <source>
        <dbReference type="ARBA" id="ARBA00003949"/>
    </source>
</evidence>
<comment type="function">
    <text evidence="2 15">This enzyme scavenges exogenous and endogenous cytidine and 2'-deoxycytidine for UMP synthesis.</text>
</comment>
<organism evidence="17 18">
    <name type="scientific">Qiania dongpingensis</name>
    <dbReference type="NCBI Taxonomy" id="2763669"/>
    <lineage>
        <taxon>Bacteria</taxon>
        <taxon>Bacillati</taxon>
        <taxon>Bacillota</taxon>
        <taxon>Clostridia</taxon>
        <taxon>Lachnospirales</taxon>
        <taxon>Lachnospiraceae</taxon>
        <taxon>Qiania</taxon>
    </lineage>
</organism>
<evidence type="ECO:0000256" key="5">
    <source>
        <dbReference type="ARBA" id="ARBA00018266"/>
    </source>
</evidence>
<dbReference type="PANTHER" id="PTHR11644:SF2">
    <property type="entry name" value="CYTIDINE DEAMINASE"/>
    <property type="match status" value="1"/>
</dbReference>
<evidence type="ECO:0000256" key="9">
    <source>
        <dbReference type="ARBA" id="ARBA00032005"/>
    </source>
</evidence>
<evidence type="ECO:0000256" key="12">
    <source>
        <dbReference type="PIRSR" id="PIRSR606262-1"/>
    </source>
</evidence>
<feature type="binding site" evidence="14">
    <location>
        <position position="61"/>
    </location>
    <ligand>
        <name>Zn(2+)</name>
        <dbReference type="ChEBI" id="CHEBI:29105"/>
        <note>catalytic</note>
    </ligand>
</feature>
<dbReference type="GO" id="GO:0004126">
    <property type="term" value="F:cytidine deaminase activity"/>
    <property type="evidence" value="ECO:0007669"/>
    <property type="project" value="UniProtKB-UniRule"/>
</dbReference>
<evidence type="ECO:0000313" key="18">
    <source>
        <dbReference type="Proteomes" id="UP000515823"/>
    </source>
</evidence>
<evidence type="ECO:0000313" key="17">
    <source>
        <dbReference type="EMBL" id="QNM05548.1"/>
    </source>
</evidence>
<dbReference type="EC" id="3.5.4.5" evidence="4 15"/>
<evidence type="ECO:0000256" key="4">
    <source>
        <dbReference type="ARBA" id="ARBA00012783"/>
    </source>
</evidence>
<feature type="active site" description="Proton donor" evidence="12">
    <location>
        <position position="63"/>
    </location>
</feature>
<evidence type="ECO:0000256" key="10">
    <source>
        <dbReference type="ARBA" id="ARBA00049252"/>
    </source>
</evidence>
<dbReference type="GO" id="GO:0008270">
    <property type="term" value="F:zinc ion binding"/>
    <property type="evidence" value="ECO:0007669"/>
    <property type="project" value="UniProtKB-UniRule"/>
</dbReference>
<dbReference type="NCBIfam" id="TIGR01354">
    <property type="entry name" value="cyt_deam_tetra"/>
    <property type="match status" value="1"/>
</dbReference>
<dbReference type="GO" id="GO:0072527">
    <property type="term" value="P:pyrimidine-containing compound metabolic process"/>
    <property type="evidence" value="ECO:0007669"/>
    <property type="project" value="UniProtKB-ARBA"/>
</dbReference>
<evidence type="ECO:0000256" key="14">
    <source>
        <dbReference type="PIRSR" id="PIRSR606262-3"/>
    </source>
</evidence>
<feature type="binding site" evidence="14">
    <location>
        <position position="101"/>
    </location>
    <ligand>
        <name>Zn(2+)</name>
        <dbReference type="ChEBI" id="CHEBI:29105"/>
        <note>catalytic</note>
    </ligand>
</feature>
<sequence>MEQKGIKPEKLRSLIGRAMEQLALSYAPYSHFHVAAALLCEDGAVFTGCNIENASYSATNCAERTAFFKAVSEGRRSFSCIVIAGGRDGKTVEYCPPCGVCRQVMREFCDPSKFQVVLARSLEDYKVFLLEELLPESFGPDTL</sequence>
<keyword evidence="8 14" id="KW-0862">Zinc</keyword>
<reference evidence="17 18" key="1">
    <citation type="submission" date="2020-08" db="EMBL/GenBank/DDBJ databases">
        <authorList>
            <person name="Liu C."/>
            <person name="Sun Q."/>
        </authorList>
    </citation>
    <scope>NUCLEOTIDE SEQUENCE [LARGE SCALE GENOMIC DNA]</scope>
    <source>
        <strain evidence="17 18">NSJ-38</strain>
    </source>
</reference>
<dbReference type="CDD" id="cd01283">
    <property type="entry name" value="cytidine_deaminase"/>
    <property type="match status" value="1"/>
</dbReference>
<evidence type="ECO:0000256" key="3">
    <source>
        <dbReference type="ARBA" id="ARBA00006576"/>
    </source>
</evidence>
<dbReference type="PROSITE" id="PS51747">
    <property type="entry name" value="CYT_DCMP_DEAMINASES_2"/>
    <property type="match status" value="1"/>
</dbReference>
<feature type="binding site" evidence="13">
    <location>
        <begin position="50"/>
        <end position="56"/>
    </location>
    <ligand>
        <name>substrate</name>
    </ligand>
</feature>
<dbReference type="InterPro" id="IPR050202">
    <property type="entry name" value="Cyt/Deoxycyt_deaminase"/>
</dbReference>
<protein>
    <recommendedName>
        <fullName evidence="5 15">Cytidine deaminase</fullName>
        <ecNumber evidence="4 15">3.5.4.5</ecNumber>
    </recommendedName>
    <alternativeName>
        <fullName evidence="9 15">Cytidine aminohydrolase</fullName>
    </alternativeName>
</protein>
<dbReference type="InterPro" id="IPR016193">
    <property type="entry name" value="Cytidine_deaminase-like"/>
</dbReference>
<dbReference type="Gene3D" id="3.40.140.10">
    <property type="entry name" value="Cytidine Deaminase, domain 2"/>
    <property type="match status" value="1"/>
</dbReference>
<keyword evidence="18" id="KW-1185">Reference proteome</keyword>
<dbReference type="InterPro" id="IPR006262">
    <property type="entry name" value="Cyt_deam_tetra"/>
</dbReference>
<dbReference type="AlphaFoldDB" id="A0A7G9G416"/>
<dbReference type="Pfam" id="PF00383">
    <property type="entry name" value="dCMP_cyt_deam_1"/>
    <property type="match status" value="1"/>
</dbReference>
<comment type="similarity">
    <text evidence="3 15">Belongs to the cytidine and deoxycytidylate deaminase family.</text>
</comment>
<dbReference type="SUPFAM" id="SSF53927">
    <property type="entry name" value="Cytidine deaminase-like"/>
    <property type="match status" value="1"/>
</dbReference>
<evidence type="ECO:0000256" key="13">
    <source>
        <dbReference type="PIRSR" id="PIRSR606262-2"/>
    </source>
</evidence>
<comment type="catalytic activity">
    <reaction evidence="11 15">
        <text>cytidine + H2O + H(+) = uridine + NH4(+)</text>
        <dbReference type="Rhea" id="RHEA:16069"/>
        <dbReference type="ChEBI" id="CHEBI:15377"/>
        <dbReference type="ChEBI" id="CHEBI:15378"/>
        <dbReference type="ChEBI" id="CHEBI:16704"/>
        <dbReference type="ChEBI" id="CHEBI:17562"/>
        <dbReference type="ChEBI" id="CHEBI:28938"/>
        <dbReference type="EC" id="3.5.4.5"/>
    </reaction>
</comment>
<dbReference type="GO" id="GO:0055086">
    <property type="term" value="P:nucleobase-containing small molecule metabolic process"/>
    <property type="evidence" value="ECO:0007669"/>
    <property type="project" value="UniProtKB-ARBA"/>
</dbReference>
<feature type="domain" description="CMP/dCMP-type deaminase" evidence="16">
    <location>
        <begin position="9"/>
        <end position="141"/>
    </location>
</feature>
<comment type="catalytic activity">
    <reaction evidence="10 15">
        <text>2'-deoxycytidine + H2O + H(+) = 2'-deoxyuridine + NH4(+)</text>
        <dbReference type="Rhea" id="RHEA:13433"/>
        <dbReference type="ChEBI" id="CHEBI:15377"/>
        <dbReference type="ChEBI" id="CHEBI:15378"/>
        <dbReference type="ChEBI" id="CHEBI:15698"/>
        <dbReference type="ChEBI" id="CHEBI:16450"/>
        <dbReference type="ChEBI" id="CHEBI:28938"/>
        <dbReference type="EC" id="3.5.4.5"/>
    </reaction>
</comment>
<dbReference type="FunFam" id="3.40.140.10:FF:000008">
    <property type="entry name" value="Cytidine deaminase"/>
    <property type="match status" value="1"/>
</dbReference>
<evidence type="ECO:0000256" key="7">
    <source>
        <dbReference type="ARBA" id="ARBA00022801"/>
    </source>
</evidence>
<keyword evidence="7 15" id="KW-0378">Hydrolase</keyword>
<proteinExistence type="inferred from homology"/>
<dbReference type="KEGG" id="qdo:H9Q78_14150"/>
<dbReference type="GO" id="GO:0005829">
    <property type="term" value="C:cytosol"/>
    <property type="evidence" value="ECO:0007669"/>
    <property type="project" value="TreeGrafter"/>
</dbReference>
<dbReference type="InterPro" id="IPR002125">
    <property type="entry name" value="CMP_dCMP_dom"/>
</dbReference>
<name>A0A7G9G416_9FIRM</name>
<dbReference type="PANTHER" id="PTHR11644">
    <property type="entry name" value="CYTIDINE DEAMINASE"/>
    <property type="match status" value="1"/>
</dbReference>
<evidence type="ECO:0000256" key="11">
    <source>
        <dbReference type="ARBA" id="ARBA00049558"/>
    </source>
</evidence>
<evidence type="ECO:0000256" key="6">
    <source>
        <dbReference type="ARBA" id="ARBA00022723"/>
    </source>
</evidence>